<dbReference type="InterPro" id="IPR048253">
    <property type="entry name" value="DRE_TIM_HCS_fun_bact"/>
</dbReference>
<sequence>MLTAAAAQLHLQTRHCTSSITTTTATTATTATSTMMTMMMMMTRNATTFSAAGTAAQSQSRSVSRIAVNSNLSPIRPSSPSSTSATATATATTRRAFTTAATGPTSNALATTLPALTDARRADLSRVRLVDSTLREGEQFSTAFFGTAEKLYIAQALDAIGVEFIEVTTPMASKQSAEDCTKIAKLGLKAKILTHTRCHMDDVRAAVESGVDGVNIYMATSSMLRQYSHGKGIDKIIETARDVIAYAQKHGLQVRFSCEDTFRSDTTDLISIYTAMNKMGVDRVGLADTVGVASPLEVYQLVRHVRSLIDCDIEFHTHDDTGCCIANAFVAVQGGATHIDTCVLGIGERNGITPLGGFLGRLYTIDKKYITSRYNLRLIPALEQYVAGQVGIDIPFNNYITGAAAFTHKAGVHSKAVMQNPEAYEVLNPDDFGVSRHVAIAHRLTGWHAVQQRANQLGIRVSEASVKKATTYIKNLADTKSVTTADLDNILLNFAGEEAAAARATTADSDTSAASSAVANATVSATVAASMSTH</sequence>
<dbReference type="STRING" id="595528.A0A0D2VS04"/>
<keyword evidence="8" id="KW-0479">Metal-binding</keyword>
<evidence type="ECO:0000259" key="15">
    <source>
        <dbReference type="PROSITE" id="PS50991"/>
    </source>
</evidence>
<dbReference type="Pfam" id="PF00682">
    <property type="entry name" value="HMGL-like"/>
    <property type="match status" value="1"/>
</dbReference>
<evidence type="ECO:0000256" key="7">
    <source>
        <dbReference type="ARBA" id="ARBA00022679"/>
    </source>
</evidence>
<comment type="pathway">
    <text evidence="3">Amino-acid biosynthesis; L-lysine biosynthesis via AAA pathway; L-alpha-aminoadipate from 2-oxoglutarate: step 1/5.</text>
</comment>
<feature type="domain" description="Pyruvate carboxyltransferase" evidence="15">
    <location>
        <begin position="127"/>
        <end position="380"/>
    </location>
</feature>
<protein>
    <recommendedName>
        <fullName evidence="5">homocitrate synthase</fullName>
        <ecNumber evidence="5">2.3.3.14</ecNumber>
    </recommendedName>
</protein>
<dbReference type="PANTHER" id="PTHR10277:SF48">
    <property type="entry name" value="HOMOCITRATE SYNTHASE, CYTOSOLIC ISOZYME-RELATED"/>
    <property type="match status" value="1"/>
</dbReference>
<evidence type="ECO:0000256" key="13">
    <source>
        <dbReference type="RuleBase" id="RU003523"/>
    </source>
</evidence>
<evidence type="ECO:0000256" key="11">
    <source>
        <dbReference type="ARBA" id="ARBA00023211"/>
    </source>
</evidence>
<evidence type="ECO:0000256" key="6">
    <source>
        <dbReference type="ARBA" id="ARBA00022605"/>
    </source>
</evidence>
<dbReference type="InterPro" id="IPR013785">
    <property type="entry name" value="Aldolase_TIM"/>
</dbReference>
<organism evidence="16 17">
    <name type="scientific">Capsaspora owczarzaki (strain ATCC 30864)</name>
    <dbReference type="NCBI Taxonomy" id="595528"/>
    <lineage>
        <taxon>Eukaryota</taxon>
        <taxon>Filasterea</taxon>
        <taxon>Capsaspora</taxon>
    </lineage>
</organism>
<reference evidence="17" key="1">
    <citation type="submission" date="2011-02" db="EMBL/GenBank/DDBJ databases">
        <title>The Genome Sequence of Capsaspora owczarzaki ATCC 30864.</title>
        <authorList>
            <person name="Russ C."/>
            <person name="Cuomo C."/>
            <person name="Burger G."/>
            <person name="Gray M.W."/>
            <person name="Holland P.W.H."/>
            <person name="King N."/>
            <person name="Lang F.B.F."/>
            <person name="Roger A.J."/>
            <person name="Ruiz-Trillo I."/>
            <person name="Young S.K."/>
            <person name="Zeng Q."/>
            <person name="Gargeya S."/>
            <person name="Alvarado L."/>
            <person name="Berlin A."/>
            <person name="Chapman S.B."/>
            <person name="Chen Z."/>
            <person name="Freedman E."/>
            <person name="Gellesch M."/>
            <person name="Goldberg J."/>
            <person name="Griggs A."/>
            <person name="Gujja S."/>
            <person name="Heilman E."/>
            <person name="Heiman D."/>
            <person name="Howarth C."/>
            <person name="Mehta T."/>
            <person name="Neiman D."/>
            <person name="Pearson M."/>
            <person name="Roberts A."/>
            <person name="Saif S."/>
            <person name="Shea T."/>
            <person name="Shenoy N."/>
            <person name="Sisk P."/>
            <person name="Stolte C."/>
            <person name="Sykes S."/>
            <person name="White J."/>
            <person name="Yandava C."/>
            <person name="Haas B."/>
            <person name="Nusbaum C."/>
            <person name="Birren B."/>
        </authorList>
    </citation>
    <scope>NUCLEOTIDE SEQUENCE</scope>
    <source>
        <strain evidence="17">ATCC 30864</strain>
    </source>
</reference>
<dbReference type="Gene3D" id="3.20.20.70">
    <property type="entry name" value="Aldolase class I"/>
    <property type="match status" value="1"/>
</dbReference>
<dbReference type="GO" id="GO:0004410">
    <property type="term" value="F:homocitrate synthase activity"/>
    <property type="evidence" value="ECO:0007669"/>
    <property type="project" value="UniProtKB-EC"/>
</dbReference>
<comment type="catalytic activity">
    <reaction evidence="12">
        <text>acetyl-CoA + 2-oxoglutarate + H2O = (2R)-homocitrate + CoA + H(+)</text>
        <dbReference type="Rhea" id="RHEA:12929"/>
        <dbReference type="ChEBI" id="CHEBI:15377"/>
        <dbReference type="ChEBI" id="CHEBI:15378"/>
        <dbReference type="ChEBI" id="CHEBI:16810"/>
        <dbReference type="ChEBI" id="CHEBI:57287"/>
        <dbReference type="ChEBI" id="CHEBI:57288"/>
        <dbReference type="ChEBI" id="CHEBI:58884"/>
        <dbReference type="EC" id="2.3.3.14"/>
    </reaction>
    <physiologicalReaction direction="left-to-right" evidence="12">
        <dbReference type="Rhea" id="RHEA:12930"/>
    </physiologicalReaction>
</comment>
<dbReference type="AlphaFoldDB" id="A0A0D2VS04"/>
<dbReference type="OrthoDB" id="2015253at2759"/>
<dbReference type="SUPFAM" id="SSF51569">
    <property type="entry name" value="Aldolase"/>
    <property type="match status" value="1"/>
</dbReference>
<dbReference type="GO" id="GO:0046872">
    <property type="term" value="F:metal ion binding"/>
    <property type="evidence" value="ECO:0007669"/>
    <property type="project" value="UniProtKB-KW"/>
</dbReference>
<gene>
    <name evidence="16" type="ORF">CAOG_004519</name>
</gene>
<evidence type="ECO:0000313" key="16">
    <source>
        <dbReference type="EMBL" id="KJE93772.1"/>
    </source>
</evidence>
<dbReference type="InterPro" id="IPR050073">
    <property type="entry name" value="2-IPM_HCS-like"/>
</dbReference>
<dbReference type="Gene3D" id="1.10.238.260">
    <property type="match status" value="1"/>
</dbReference>
<dbReference type="FunCoup" id="A0A0D2VS04">
    <property type="interactions" value="263"/>
</dbReference>
<dbReference type="Pfam" id="PF22617">
    <property type="entry name" value="HCS_D2"/>
    <property type="match status" value="1"/>
</dbReference>
<dbReference type="PROSITE" id="PS00815">
    <property type="entry name" value="AIPM_HOMOCIT_SYNTH_1"/>
    <property type="match status" value="1"/>
</dbReference>
<feature type="region of interest" description="Disordered" evidence="14">
    <location>
        <begin position="71"/>
        <end position="91"/>
    </location>
</feature>
<comment type="cofactor">
    <cofactor evidence="2">
        <name>Mg(2+)</name>
        <dbReference type="ChEBI" id="CHEBI:18420"/>
    </cofactor>
</comment>
<evidence type="ECO:0000256" key="2">
    <source>
        <dbReference type="ARBA" id="ARBA00001946"/>
    </source>
</evidence>
<evidence type="ECO:0000256" key="8">
    <source>
        <dbReference type="ARBA" id="ARBA00022723"/>
    </source>
</evidence>
<evidence type="ECO:0000256" key="14">
    <source>
        <dbReference type="SAM" id="MobiDB-lite"/>
    </source>
</evidence>
<proteinExistence type="inferred from homology"/>
<comment type="similarity">
    <text evidence="4">Belongs to the alpha-IPM synthase/homocitrate synthase family. Homocitrate synthase LYS20/LYS21 subfamily.</text>
</comment>
<dbReference type="PhylomeDB" id="A0A0D2VS04"/>
<keyword evidence="17" id="KW-1185">Reference proteome</keyword>
<dbReference type="eggNOG" id="KOG2367">
    <property type="taxonomic scope" value="Eukaryota"/>
</dbReference>
<dbReference type="InterPro" id="IPR000891">
    <property type="entry name" value="PYR_CT"/>
</dbReference>
<evidence type="ECO:0000256" key="4">
    <source>
        <dbReference type="ARBA" id="ARBA00006361"/>
    </source>
</evidence>
<evidence type="ECO:0000256" key="5">
    <source>
        <dbReference type="ARBA" id="ARBA00012974"/>
    </source>
</evidence>
<comment type="cofactor">
    <cofactor evidence="1">
        <name>Mn(2+)</name>
        <dbReference type="ChEBI" id="CHEBI:29035"/>
    </cofactor>
</comment>
<dbReference type="InParanoid" id="A0A0D2VS04"/>
<dbReference type="Proteomes" id="UP000008743">
    <property type="component" value="Unassembled WGS sequence"/>
</dbReference>
<dbReference type="InterPro" id="IPR054691">
    <property type="entry name" value="LeuA/HCS_post-cat"/>
</dbReference>
<dbReference type="PANTHER" id="PTHR10277">
    <property type="entry name" value="HOMOCITRATE SYNTHASE-RELATED"/>
    <property type="match status" value="1"/>
</dbReference>
<dbReference type="InterPro" id="IPR011872">
    <property type="entry name" value="Homocitrate_synth"/>
</dbReference>
<dbReference type="PROSITE" id="PS50991">
    <property type="entry name" value="PYR_CT"/>
    <property type="match status" value="1"/>
</dbReference>
<keyword evidence="10" id="KW-0457">Lysine biosynthesis</keyword>
<evidence type="ECO:0000256" key="9">
    <source>
        <dbReference type="ARBA" id="ARBA00022842"/>
    </source>
</evidence>
<name>A0A0D2VS04_CAPO3</name>
<dbReference type="UniPathway" id="UPA00033">
    <property type="reaction ID" value="UER00028"/>
</dbReference>
<keyword evidence="7 13" id="KW-0808">Transferase</keyword>
<keyword evidence="11" id="KW-0464">Manganese</keyword>
<evidence type="ECO:0000256" key="10">
    <source>
        <dbReference type="ARBA" id="ARBA00023154"/>
    </source>
</evidence>
<keyword evidence="9" id="KW-0460">Magnesium</keyword>
<evidence type="ECO:0000313" key="17">
    <source>
        <dbReference type="Proteomes" id="UP000008743"/>
    </source>
</evidence>
<dbReference type="NCBIfam" id="TIGR02146">
    <property type="entry name" value="LysS_fung_arch"/>
    <property type="match status" value="1"/>
</dbReference>
<dbReference type="GO" id="GO:0005739">
    <property type="term" value="C:mitochondrion"/>
    <property type="evidence" value="ECO:0007669"/>
    <property type="project" value="TreeGrafter"/>
</dbReference>
<dbReference type="GO" id="GO:0019878">
    <property type="term" value="P:lysine biosynthetic process via aminoadipic acid"/>
    <property type="evidence" value="ECO:0007669"/>
    <property type="project" value="UniProtKB-UniPathway"/>
</dbReference>
<evidence type="ECO:0000256" key="1">
    <source>
        <dbReference type="ARBA" id="ARBA00001936"/>
    </source>
</evidence>
<dbReference type="InterPro" id="IPR002034">
    <property type="entry name" value="AIPM/Hcit_synth_CS"/>
</dbReference>
<evidence type="ECO:0000256" key="3">
    <source>
        <dbReference type="ARBA" id="ARBA00004755"/>
    </source>
</evidence>
<evidence type="ECO:0000256" key="12">
    <source>
        <dbReference type="ARBA" id="ARBA00048363"/>
    </source>
</evidence>
<keyword evidence="6" id="KW-0028">Amino-acid biosynthesis</keyword>
<feature type="compositionally biased region" description="Low complexity" evidence="14">
    <location>
        <begin position="76"/>
        <end position="91"/>
    </location>
</feature>
<accession>A0A0D2VS04</accession>
<dbReference type="CDD" id="cd07948">
    <property type="entry name" value="DRE_TIM_HCS"/>
    <property type="match status" value="1"/>
</dbReference>
<dbReference type="EMBL" id="KE346366">
    <property type="protein sequence ID" value="KJE93772.1"/>
    <property type="molecule type" value="Genomic_DNA"/>
</dbReference>
<dbReference type="EC" id="2.3.3.14" evidence="5"/>